<dbReference type="Gene3D" id="1.10.1660.10">
    <property type="match status" value="1"/>
</dbReference>
<dbReference type="InterPro" id="IPR009061">
    <property type="entry name" value="DNA-bd_dom_put_sf"/>
</dbReference>
<name>A0A4R7TG66_9ACTN</name>
<dbReference type="AlphaFoldDB" id="A0A4R7TG66"/>
<dbReference type="Pfam" id="PF13591">
    <property type="entry name" value="MerR_2"/>
    <property type="match status" value="1"/>
</dbReference>
<comment type="caution">
    <text evidence="1">The sequence shown here is derived from an EMBL/GenBank/DDBJ whole genome shotgun (WGS) entry which is preliminary data.</text>
</comment>
<gene>
    <name evidence="1" type="ORF">EV138_4795</name>
</gene>
<organism evidence="1 2">
    <name type="scientific">Kribbella voronezhensis</name>
    <dbReference type="NCBI Taxonomy" id="2512212"/>
    <lineage>
        <taxon>Bacteria</taxon>
        <taxon>Bacillati</taxon>
        <taxon>Actinomycetota</taxon>
        <taxon>Actinomycetes</taxon>
        <taxon>Propionibacteriales</taxon>
        <taxon>Kribbellaceae</taxon>
        <taxon>Kribbella</taxon>
    </lineage>
</organism>
<evidence type="ECO:0000313" key="2">
    <source>
        <dbReference type="Proteomes" id="UP000295151"/>
    </source>
</evidence>
<dbReference type="SUPFAM" id="SSF46955">
    <property type="entry name" value="Putative DNA-binding domain"/>
    <property type="match status" value="1"/>
</dbReference>
<reference evidence="1 2" key="1">
    <citation type="submission" date="2019-03" db="EMBL/GenBank/DDBJ databases">
        <title>Genomic Encyclopedia of Type Strains, Phase III (KMG-III): the genomes of soil and plant-associated and newly described type strains.</title>
        <authorList>
            <person name="Whitman W."/>
        </authorList>
    </citation>
    <scope>NUCLEOTIDE SEQUENCE [LARGE SCALE GENOMIC DNA]</scope>
    <source>
        <strain evidence="1 2">VKM Ac-2575</strain>
    </source>
</reference>
<accession>A0A4R7TG66</accession>
<sequence>MSHSLTRPTRFALEDFARLAGAHPELLRRFATLGLLEVTTDRTGELWFSPSQLGRVARIQRLRAGFALNYAALGLVMDLLDRIAVLEAERRRFAGRGARTWI</sequence>
<dbReference type="Proteomes" id="UP000295151">
    <property type="component" value="Unassembled WGS sequence"/>
</dbReference>
<evidence type="ECO:0000313" key="1">
    <source>
        <dbReference type="EMBL" id="TDU91194.1"/>
    </source>
</evidence>
<proteinExistence type="predicted"/>
<dbReference type="RefSeq" id="WP_133980976.1">
    <property type="nucleotide sequence ID" value="NZ_SOCE01000001.1"/>
</dbReference>
<protein>
    <submittedName>
        <fullName evidence="1">MerR-like DNA binding protein</fullName>
    </submittedName>
</protein>
<dbReference type="OrthoDB" id="5526358at2"/>
<keyword evidence="2" id="KW-1185">Reference proteome</keyword>
<dbReference type="EMBL" id="SOCE01000001">
    <property type="protein sequence ID" value="TDU91194.1"/>
    <property type="molecule type" value="Genomic_DNA"/>
</dbReference>